<proteinExistence type="predicted"/>
<keyword evidence="3" id="KW-1185">Reference proteome</keyword>
<gene>
    <name evidence="2" type="ORF">F0562_025473</name>
</gene>
<protein>
    <submittedName>
        <fullName evidence="2">Uncharacterized protein</fullName>
    </submittedName>
</protein>
<feature type="region of interest" description="Disordered" evidence="1">
    <location>
        <begin position="22"/>
        <end position="41"/>
    </location>
</feature>
<reference evidence="2 3" key="1">
    <citation type="submission" date="2019-09" db="EMBL/GenBank/DDBJ databases">
        <title>A chromosome-level genome assembly of the Chinese tupelo Nyssa sinensis.</title>
        <authorList>
            <person name="Yang X."/>
            <person name="Kang M."/>
            <person name="Yang Y."/>
            <person name="Xiong H."/>
            <person name="Wang M."/>
            <person name="Zhang Z."/>
            <person name="Wang Z."/>
            <person name="Wu H."/>
            <person name="Ma T."/>
            <person name="Liu J."/>
            <person name="Xi Z."/>
        </authorList>
    </citation>
    <scope>NUCLEOTIDE SEQUENCE [LARGE SCALE GENOMIC DNA]</scope>
    <source>
        <strain evidence="2">J267</strain>
        <tissue evidence="2">Leaf</tissue>
    </source>
</reference>
<evidence type="ECO:0000256" key="1">
    <source>
        <dbReference type="SAM" id="MobiDB-lite"/>
    </source>
</evidence>
<evidence type="ECO:0000313" key="2">
    <source>
        <dbReference type="EMBL" id="KAA8538781.1"/>
    </source>
</evidence>
<organism evidence="2 3">
    <name type="scientific">Nyssa sinensis</name>
    <dbReference type="NCBI Taxonomy" id="561372"/>
    <lineage>
        <taxon>Eukaryota</taxon>
        <taxon>Viridiplantae</taxon>
        <taxon>Streptophyta</taxon>
        <taxon>Embryophyta</taxon>
        <taxon>Tracheophyta</taxon>
        <taxon>Spermatophyta</taxon>
        <taxon>Magnoliopsida</taxon>
        <taxon>eudicotyledons</taxon>
        <taxon>Gunneridae</taxon>
        <taxon>Pentapetalae</taxon>
        <taxon>asterids</taxon>
        <taxon>Cornales</taxon>
        <taxon>Nyssaceae</taxon>
        <taxon>Nyssa</taxon>
    </lineage>
</organism>
<dbReference type="EMBL" id="CM018037">
    <property type="protein sequence ID" value="KAA8538781.1"/>
    <property type="molecule type" value="Genomic_DNA"/>
</dbReference>
<name>A0A5J5BC26_9ASTE</name>
<dbReference type="AlphaFoldDB" id="A0A5J5BC26"/>
<sequence>MASIHPLSAVSNDLQVANTATSALPAKAPSPSIQTSGYTGAANHAKDLSGLQQDSDHSVKVTALPIDSSPNVEVTQWSSLDAGQNANVSNCSLYAFDVGERGPNFLVNEKEASSLQQGLDPTAIAKAQLILFSSNVEATKQAPLGQIANESNYSFQRADASKIVV</sequence>
<evidence type="ECO:0000313" key="3">
    <source>
        <dbReference type="Proteomes" id="UP000325577"/>
    </source>
</evidence>
<dbReference type="Proteomes" id="UP000325577">
    <property type="component" value="Linkage Group LG14"/>
</dbReference>
<accession>A0A5J5BC26</accession>